<dbReference type="EC" id="3.2.1.52" evidence="3"/>
<accession>M4ZGZ1</accession>
<name>M4ZGZ1_9BRAD</name>
<evidence type="ECO:0000256" key="2">
    <source>
        <dbReference type="ARBA" id="ARBA00005336"/>
    </source>
</evidence>
<dbReference type="HOGENOM" id="CLU_008392_0_3_5"/>
<dbReference type="PROSITE" id="PS00775">
    <property type="entry name" value="GLYCOSYL_HYDROL_F3"/>
    <property type="match status" value="1"/>
</dbReference>
<dbReference type="Proteomes" id="UP000011841">
    <property type="component" value="Chromosome"/>
</dbReference>
<organism evidence="7 8">
    <name type="scientific">Bradyrhizobium oligotrophicum S58</name>
    <dbReference type="NCBI Taxonomy" id="1245469"/>
    <lineage>
        <taxon>Bacteria</taxon>
        <taxon>Pseudomonadati</taxon>
        <taxon>Pseudomonadota</taxon>
        <taxon>Alphaproteobacteria</taxon>
        <taxon>Hyphomicrobiales</taxon>
        <taxon>Nitrobacteraceae</taxon>
        <taxon>Bradyrhizobium</taxon>
    </lineage>
</organism>
<keyword evidence="4 7" id="KW-0378">Hydrolase</keyword>
<dbReference type="STRING" id="1245469.S58_70490"/>
<evidence type="ECO:0000259" key="6">
    <source>
        <dbReference type="Pfam" id="PF00933"/>
    </source>
</evidence>
<feature type="domain" description="Glycoside hydrolase family 3 N-terminal" evidence="6">
    <location>
        <begin position="20"/>
        <end position="322"/>
    </location>
</feature>
<dbReference type="Gene3D" id="3.20.20.300">
    <property type="entry name" value="Glycoside hydrolase, family 3, N-terminal domain"/>
    <property type="match status" value="1"/>
</dbReference>
<evidence type="ECO:0000313" key="7">
    <source>
        <dbReference type="EMBL" id="BAM93014.1"/>
    </source>
</evidence>
<keyword evidence="8" id="KW-1185">Reference proteome</keyword>
<dbReference type="GO" id="GO:0005975">
    <property type="term" value="P:carbohydrate metabolic process"/>
    <property type="evidence" value="ECO:0007669"/>
    <property type="project" value="InterPro"/>
</dbReference>
<dbReference type="KEGG" id="aol:S58_70490"/>
<dbReference type="InterPro" id="IPR017853">
    <property type="entry name" value="GH"/>
</dbReference>
<dbReference type="GO" id="GO:0009254">
    <property type="term" value="P:peptidoglycan turnover"/>
    <property type="evidence" value="ECO:0007669"/>
    <property type="project" value="TreeGrafter"/>
</dbReference>
<evidence type="ECO:0000313" key="8">
    <source>
        <dbReference type="Proteomes" id="UP000011841"/>
    </source>
</evidence>
<dbReference type="Pfam" id="PF00933">
    <property type="entry name" value="Glyco_hydro_3"/>
    <property type="match status" value="1"/>
</dbReference>
<dbReference type="InterPro" id="IPR050226">
    <property type="entry name" value="NagZ_Beta-hexosaminidase"/>
</dbReference>
<dbReference type="EMBL" id="AP012603">
    <property type="protein sequence ID" value="BAM93014.1"/>
    <property type="molecule type" value="Genomic_DNA"/>
</dbReference>
<dbReference type="PATRIC" id="fig|1245469.3.peg.7205"/>
<dbReference type="InterPro" id="IPR036962">
    <property type="entry name" value="Glyco_hydro_3_N_sf"/>
</dbReference>
<dbReference type="PANTHER" id="PTHR30480:SF13">
    <property type="entry name" value="BETA-HEXOSAMINIDASE"/>
    <property type="match status" value="1"/>
</dbReference>
<evidence type="ECO:0000256" key="3">
    <source>
        <dbReference type="ARBA" id="ARBA00012663"/>
    </source>
</evidence>
<dbReference type="InterPro" id="IPR019800">
    <property type="entry name" value="Glyco_hydro_3_AS"/>
</dbReference>
<dbReference type="GO" id="GO:0004563">
    <property type="term" value="F:beta-N-acetylhexosaminidase activity"/>
    <property type="evidence" value="ECO:0007669"/>
    <property type="project" value="UniProtKB-EC"/>
</dbReference>
<dbReference type="PANTHER" id="PTHR30480">
    <property type="entry name" value="BETA-HEXOSAMINIDASE-RELATED"/>
    <property type="match status" value="1"/>
</dbReference>
<dbReference type="eggNOG" id="COG1472">
    <property type="taxonomic scope" value="Bacteria"/>
</dbReference>
<evidence type="ECO:0000256" key="1">
    <source>
        <dbReference type="ARBA" id="ARBA00001231"/>
    </source>
</evidence>
<evidence type="ECO:0000256" key="4">
    <source>
        <dbReference type="ARBA" id="ARBA00022801"/>
    </source>
</evidence>
<keyword evidence="5" id="KW-0326">Glycosidase</keyword>
<dbReference type="AlphaFoldDB" id="M4ZGZ1"/>
<sequence>MIMAGFFGTKTSDPGFQQVLSDLENGLVGGVVLLGRNVGTRDDLEAMIDRIRSCKCTAAPFIAIDDEGGTVERLGQNIGLAETPSAADIAQGSVAAAHTAYTALAEKLAALHINMNLAPVVDLNTNPSNPIIGQRQRSYGSEPDTVVRYAAAFIHAHRKKGILTVLKHFPGHGSSTADSHAGIADVTTTWSSAELKPYRRLIRRGLAGAIMVGHLANARRWGGVATQSGGHAVDRLLRHDLRYDGVVMTDDLAMKAILDAKPPAAAAIDAVKAGADIIMFTKFSDEDQTADVGRDINAALTTAVCSGELKADALQRSVARIRKWRAGWTRHSRRQAQRHTSVTVL</sequence>
<gene>
    <name evidence="7" type="ORF">S58_70490</name>
</gene>
<evidence type="ECO:0000256" key="5">
    <source>
        <dbReference type="ARBA" id="ARBA00023295"/>
    </source>
</evidence>
<comment type="similarity">
    <text evidence="2">Belongs to the glycosyl hydrolase 3 family.</text>
</comment>
<comment type="catalytic activity">
    <reaction evidence="1">
        <text>Hydrolysis of terminal non-reducing N-acetyl-D-hexosamine residues in N-acetyl-beta-D-hexosaminides.</text>
        <dbReference type="EC" id="3.2.1.52"/>
    </reaction>
</comment>
<dbReference type="InterPro" id="IPR001764">
    <property type="entry name" value="Glyco_hydro_3_N"/>
</dbReference>
<dbReference type="SUPFAM" id="SSF51445">
    <property type="entry name" value="(Trans)glycosidases"/>
    <property type="match status" value="1"/>
</dbReference>
<proteinExistence type="inferred from homology"/>
<reference evidence="7 8" key="1">
    <citation type="journal article" date="2013" name="Appl. Environ. Microbiol.">
        <title>Genome analysis suggests that the soil oligotrophic bacterium Agromonas oligotrophica (Bradyrhizobium oligotrophicum) is a nitrogen-fixing symbiont of Aeschynomene indica.</title>
        <authorList>
            <person name="Okubo T."/>
            <person name="Fukushima S."/>
            <person name="Itakura M."/>
            <person name="Oshima K."/>
            <person name="Longtonglang A."/>
            <person name="Teaumroong N."/>
            <person name="Mitsui H."/>
            <person name="Hattori M."/>
            <person name="Hattori R."/>
            <person name="Hattori T."/>
            <person name="Minamisawa K."/>
        </authorList>
    </citation>
    <scope>NUCLEOTIDE SEQUENCE [LARGE SCALE GENOMIC DNA]</scope>
    <source>
        <strain evidence="7 8">S58</strain>
    </source>
</reference>
<protein>
    <recommendedName>
        <fullName evidence="3">beta-N-acetylhexosaminidase</fullName>
        <ecNumber evidence="3">3.2.1.52</ecNumber>
    </recommendedName>
</protein>